<accession>A0ACC1SQB4</accession>
<organism evidence="1 2">
    <name type="scientific">Fusarium decemcellulare</name>
    <dbReference type="NCBI Taxonomy" id="57161"/>
    <lineage>
        <taxon>Eukaryota</taxon>
        <taxon>Fungi</taxon>
        <taxon>Dikarya</taxon>
        <taxon>Ascomycota</taxon>
        <taxon>Pezizomycotina</taxon>
        <taxon>Sordariomycetes</taxon>
        <taxon>Hypocreomycetidae</taxon>
        <taxon>Hypocreales</taxon>
        <taxon>Nectriaceae</taxon>
        <taxon>Fusarium</taxon>
        <taxon>Fusarium decemcellulare species complex</taxon>
    </lineage>
</organism>
<proteinExistence type="predicted"/>
<reference evidence="1" key="1">
    <citation type="submission" date="2022-08" db="EMBL/GenBank/DDBJ databases">
        <title>Genome Sequence of Fusarium decemcellulare.</title>
        <authorList>
            <person name="Buettner E."/>
        </authorList>
    </citation>
    <scope>NUCLEOTIDE SEQUENCE</scope>
    <source>
        <strain evidence="1">Babe19</strain>
    </source>
</reference>
<dbReference type="Proteomes" id="UP001148629">
    <property type="component" value="Unassembled WGS sequence"/>
</dbReference>
<evidence type="ECO:0000313" key="2">
    <source>
        <dbReference type="Proteomes" id="UP001148629"/>
    </source>
</evidence>
<dbReference type="EMBL" id="JANRMS010000201">
    <property type="protein sequence ID" value="KAJ3544304.1"/>
    <property type="molecule type" value="Genomic_DNA"/>
</dbReference>
<name>A0ACC1SQB4_9HYPO</name>
<gene>
    <name evidence="1" type="ORF">NM208_g3126</name>
</gene>
<evidence type="ECO:0000313" key="1">
    <source>
        <dbReference type="EMBL" id="KAJ3544304.1"/>
    </source>
</evidence>
<keyword evidence="2" id="KW-1185">Reference proteome</keyword>
<protein>
    <submittedName>
        <fullName evidence="1">Uncharacterized protein</fullName>
    </submittedName>
</protein>
<sequence length="393" mass="44136">MPGPKHSSLRRRLAWYRHGRGPQVEDDEQPLLPPAASSLSVGASSGFDSLLSCLDTFKLGTETTTLLPSSTLGYAEKPATHSQPPESHPYLDSSLVSQYCTPCQRARSSPGYSERVVKLMERLYCVGCQCEHPAILFSHSSRSNKLESRSCIGHEGFYTVCPHLKFSLEDIESWKARGESMELRCHQAACPCPGTAVEYHASKDSIFPDDVQVSWTATLDDTASSDTSWERCIAKIDQLHTSYPALFCPSFQVTPDGLFQRGQFEDDWMGNGSEDLGCVCFCGFGIHYDTIGQRGQRVHASCTMSLEHNRQFPMPERWIKLIDPDSYGHFSDPDTEHIAWCRDRSCATTRQLTKFNAMVYMGGKYEVNFFRDGTSDGVKRLDEMADQYVYYLS</sequence>
<comment type="caution">
    <text evidence="1">The sequence shown here is derived from an EMBL/GenBank/DDBJ whole genome shotgun (WGS) entry which is preliminary data.</text>
</comment>